<dbReference type="PANTHER" id="PTHR21047">
    <property type="entry name" value="DTDP-6-DEOXY-D-GLUCOSE-3,5 EPIMERASE"/>
    <property type="match status" value="1"/>
</dbReference>
<dbReference type="PANTHER" id="PTHR21047:SF2">
    <property type="entry name" value="THYMIDINE DIPHOSPHO-4-KETO-RHAMNOSE 3,5-EPIMERASE"/>
    <property type="match status" value="1"/>
</dbReference>
<proteinExistence type="inferred from homology"/>
<dbReference type="InterPro" id="IPR000888">
    <property type="entry name" value="RmlC-like"/>
</dbReference>
<evidence type="ECO:0000313" key="8">
    <source>
        <dbReference type="EMBL" id="PWE21758.1"/>
    </source>
</evidence>
<protein>
    <recommendedName>
        <fullName evidence="4 7">dTDP-4-dehydrorhamnose 3,5-epimerase</fullName>
        <ecNumber evidence="3 7">5.1.3.13</ecNumber>
    </recommendedName>
    <alternativeName>
        <fullName evidence="7">Thymidine diphospho-4-keto-rhamnose 3,5-epimerase</fullName>
    </alternativeName>
</protein>
<dbReference type="GO" id="GO:0008830">
    <property type="term" value="F:dTDP-4-dehydrorhamnose 3,5-epimerase activity"/>
    <property type="evidence" value="ECO:0007669"/>
    <property type="project" value="UniProtKB-UniRule"/>
</dbReference>
<evidence type="ECO:0000256" key="7">
    <source>
        <dbReference type="RuleBase" id="RU364069"/>
    </source>
</evidence>
<comment type="function">
    <text evidence="2 7">Catalyzes the epimerization of the C3' and C5'positions of dTDP-6-deoxy-D-xylo-4-hexulose, forming dTDP-6-deoxy-L-lyxo-4-hexulose.</text>
</comment>
<keyword evidence="7" id="KW-0413">Isomerase</keyword>
<evidence type="ECO:0000256" key="4">
    <source>
        <dbReference type="ARBA" id="ARBA00019595"/>
    </source>
</evidence>
<dbReference type="EC" id="5.1.3.13" evidence="3 7"/>
<organism evidence="8 9">
    <name type="scientific">Aliarcobacter skirrowii</name>
    <dbReference type="NCBI Taxonomy" id="28200"/>
    <lineage>
        <taxon>Bacteria</taxon>
        <taxon>Pseudomonadati</taxon>
        <taxon>Campylobacterota</taxon>
        <taxon>Epsilonproteobacteria</taxon>
        <taxon>Campylobacterales</taxon>
        <taxon>Arcobacteraceae</taxon>
        <taxon>Aliarcobacter</taxon>
    </lineage>
</organism>
<comment type="catalytic activity">
    <reaction evidence="1 7">
        <text>dTDP-4-dehydro-6-deoxy-alpha-D-glucose = dTDP-4-dehydro-beta-L-rhamnose</text>
        <dbReference type="Rhea" id="RHEA:16969"/>
        <dbReference type="ChEBI" id="CHEBI:57649"/>
        <dbReference type="ChEBI" id="CHEBI:62830"/>
        <dbReference type="EC" id="5.1.3.13"/>
    </reaction>
</comment>
<name>A0A2U2C171_9BACT</name>
<accession>A0A2U2C171</accession>
<dbReference type="UniPathway" id="UPA00124"/>
<comment type="pathway">
    <text evidence="7">Carbohydrate biosynthesis; dTDP-L-rhamnose biosynthesis.</text>
</comment>
<dbReference type="GO" id="GO:0019305">
    <property type="term" value="P:dTDP-rhamnose biosynthetic process"/>
    <property type="evidence" value="ECO:0007669"/>
    <property type="project" value="UniProtKB-UniRule"/>
</dbReference>
<dbReference type="InterPro" id="IPR014710">
    <property type="entry name" value="RmlC-like_jellyroll"/>
</dbReference>
<evidence type="ECO:0000256" key="1">
    <source>
        <dbReference type="ARBA" id="ARBA00001298"/>
    </source>
</evidence>
<dbReference type="SUPFAM" id="SSF51182">
    <property type="entry name" value="RmlC-like cupins"/>
    <property type="match status" value="1"/>
</dbReference>
<dbReference type="RefSeq" id="WP_109158458.1">
    <property type="nucleotide sequence ID" value="NZ_QEYI01000003.1"/>
</dbReference>
<gene>
    <name evidence="8" type="primary">rfbC</name>
    <name evidence="8" type="ORF">DF188_05965</name>
</gene>
<dbReference type="NCBIfam" id="TIGR01221">
    <property type="entry name" value="rmlC"/>
    <property type="match status" value="1"/>
</dbReference>
<dbReference type="STRING" id="28200.GCA_001572935_00104"/>
<dbReference type="EMBL" id="QEYI01000003">
    <property type="protein sequence ID" value="PWE21758.1"/>
    <property type="molecule type" value="Genomic_DNA"/>
</dbReference>
<feature type="active site" description="Proton donor" evidence="5">
    <location>
        <position position="142"/>
    </location>
</feature>
<dbReference type="GO" id="GO:0005829">
    <property type="term" value="C:cytosol"/>
    <property type="evidence" value="ECO:0007669"/>
    <property type="project" value="TreeGrafter"/>
</dbReference>
<dbReference type="Pfam" id="PF00908">
    <property type="entry name" value="dTDP_sugar_isom"/>
    <property type="match status" value="1"/>
</dbReference>
<evidence type="ECO:0000256" key="6">
    <source>
        <dbReference type="PIRSR" id="PIRSR600888-3"/>
    </source>
</evidence>
<dbReference type="AlphaFoldDB" id="A0A2U2C171"/>
<evidence type="ECO:0000256" key="5">
    <source>
        <dbReference type="PIRSR" id="PIRSR600888-1"/>
    </source>
</evidence>
<evidence type="ECO:0000256" key="2">
    <source>
        <dbReference type="ARBA" id="ARBA00001997"/>
    </source>
</evidence>
<dbReference type="Proteomes" id="UP000245014">
    <property type="component" value="Unassembled WGS sequence"/>
</dbReference>
<comment type="similarity">
    <text evidence="7">Belongs to the dTDP-4-dehydrorhamnose 3,5-epimerase family.</text>
</comment>
<comment type="caution">
    <text evidence="8">The sequence shown here is derived from an EMBL/GenBank/DDBJ whole genome shotgun (WGS) entry which is preliminary data.</text>
</comment>
<evidence type="ECO:0000256" key="3">
    <source>
        <dbReference type="ARBA" id="ARBA00012098"/>
    </source>
</evidence>
<feature type="active site" description="Proton acceptor" evidence="5">
    <location>
        <position position="72"/>
    </location>
</feature>
<evidence type="ECO:0000313" key="9">
    <source>
        <dbReference type="Proteomes" id="UP000245014"/>
    </source>
</evidence>
<dbReference type="GO" id="GO:0000271">
    <property type="term" value="P:polysaccharide biosynthetic process"/>
    <property type="evidence" value="ECO:0007669"/>
    <property type="project" value="TreeGrafter"/>
</dbReference>
<comment type="subunit">
    <text evidence="7">Homodimer.</text>
</comment>
<dbReference type="InterPro" id="IPR011051">
    <property type="entry name" value="RmlC_Cupin_sf"/>
</dbReference>
<dbReference type="Gene3D" id="2.60.120.10">
    <property type="entry name" value="Jelly Rolls"/>
    <property type="match status" value="1"/>
</dbReference>
<reference evidence="8 9" key="1">
    <citation type="submission" date="2018-05" db="EMBL/GenBank/DDBJ databases">
        <title>Antimicrobial susceptibility testing and genomic analysis of Arcobacter skirrowii strains and one Arcobacter butzleri isolated from German poultry farms.</title>
        <authorList>
            <person name="Haenel I."/>
            <person name="Hotzel H."/>
            <person name="Tomaso H."/>
            <person name="Busch A."/>
        </authorList>
    </citation>
    <scope>NUCLEOTIDE SEQUENCE [LARGE SCALE GENOMIC DNA]</scope>
    <source>
        <strain evidence="9">v</strain>
    </source>
</reference>
<feature type="site" description="Participates in a stacking interaction with the thymidine ring of dTDP-4-oxo-6-deoxyglucose" evidence="6">
    <location>
        <position position="148"/>
    </location>
</feature>
<dbReference type="CDD" id="cd00438">
    <property type="entry name" value="cupin_RmlC"/>
    <property type="match status" value="1"/>
</dbReference>
<sequence length="204" mass="23419">MTFTRTAIPDVVIIEPKVHGDSRGYFVETFRQDKLEEFLGYLPNGQRGTKLKINFCQDNESKSSKGVLRGLHYQLPPHAQTKLVRVIKGRVLDVAVDIRKNSPTFGKYVAVELSGENKKQLLIPRGFAHGFVVLEDDTIFAYKVDNYYSPECDRGIAFDDKNLNIDWILNHNELNLSPKDTKQPKLFDIKDDKEIFEFGVDYYA</sequence>